<evidence type="ECO:0000313" key="1">
    <source>
        <dbReference type="EMBL" id="CAG8652635.1"/>
    </source>
</evidence>
<gene>
    <name evidence="1" type="ORF">ACOLOM_LOCUS8300</name>
</gene>
<dbReference type="Proteomes" id="UP000789525">
    <property type="component" value="Unassembled WGS sequence"/>
</dbReference>
<reference evidence="1" key="1">
    <citation type="submission" date="2021-06" db="EMBL/GenBank/DDBJ databases">
        <authorList>
            <person name="Kallberg Y."/>
            <person name="Tangrot J."/>
            <person name="Rosling A."/>
        </authorList>
    </citation>
    <scope>NUCLEOTIDE SEQUENCE</scope>
    <source>
        <strain evidence="1">CL356</strain>
    </source>
</reference>
<comment type="caution">
    <text evidence="1">The sequence shown here is derived from an EMBL/GenBank/DDBJ whole genome shotgun (WGS) entry which is preliminary data.</text>
</comment>
<evidence type="ECO:0000313" key="2">
    <source>
        <dbReference type="Proteomes" id="UP000789525"/>
    </source>
</evidence>
<sequence length="376" mass="41546">MREQVEQIMAMYEEVSLKDKDREEPKLGANIPLCLHPIHADNEPATRSIHSNIQTRVTFINRLPDHVQLWWRDFEGKRVSYGTVGPNGDTKEMITYVTHPWVITNETTGAAIGIWHPAPRRAQSLVSDHRDAPEVDVGVIKCVDIIANGSPPSKERLPVPLIPVHPCPRNSCCSSCASTTIESRDMYADRTFIQTGLEETLSTFWNEYTNTLSTKSSIFIATHPRNPLRIAYINDEGALTGVIRTLHPGQANHDTMSTSSRRLKPRAGNFRIDFINNNVTFAVTGRLAAGSGLTMSAPDSANHSQVFTQAGNYIQSAYSGYYTAPNNGLSQPGQAVVYATSGYKWFFEAVPGDTLNRVYIRDANGSGYAWSVSGSN</sequence>
<organism evidence="1 2">
    <name type="scientific">Acaulospora colombiana</name>
    <dbReference type="NCBI Taxonomy" id="27376"/>
    <lineage>
        <taxon>Eukaryota</taxon>
        <taxon>Fungi</taxon>
        <taxon>Fungi incertae sedis</taxon>
        <taxon>Mucoromycota</taxon>
        <taxon>Glomeromycotina</taxon>
        <taxon>Glomeromycetes</taxon>
        <taxon>Diversisporales</taxon>
        <taxon>Acaulosporaceae</taxon>
        <taxon>Acaulospora</taxon>
    </lineage>
</organism>
<dbReference type="EMBL" id="CAJVPT010021044">
    <property type="protein sequence ID" value="CAG8652635.1"/>
    <property type="molecule type" value="Genomic_DNA"/>
</dbReference>
<feature type="non-terminal residue" evidence="1">
    <location>
        <position position="376"/>
    </location>
</feature>
<protein>
    <submittedName>
        <fullName evidence="1">15031_t:CDS:1</fullName>
    </submittedName>
</protein>
<proteinExistence type="predicted"/>
<name>A0ACA9NIP7_9GLOM</name>
<accession>A0ACA9NIP7</accession>
<keyword evidence="2" id="KW-1185">Reference proteome</keyword>